<keyword evidence="4 7" id="KW-1133">Transmembrane helix</keyword>
<evidence type="ECO:0000313" key="9">
    <source>
        <dbReference type="Proteomes" id="UP001596516"/>
    </source>
</evidence>
<dbReference type="NCBIfam" id="TIGR00813">
    <property type="entry name" value="sss"/>
    <property type="match status" value="1"/>
</dbReference>
<evidence type="ECO:0000256" key="2">
    <source>
        <dbReference type="ARBA" id="ARBA00006434"/>
    </source>
</evidence>
<evidence type="ECO:0000256" key="3">
    <source>
        <dbReference type="ARBA" id="ARBA00022692"/>
    </source>
</evidence>
<comment type="similarity">
    <text evidence="2 6">Belongs to the sodium:solute symporter (SSF) (TC 2.A.21) family.</text>
</comment>
<dbReference type="RefSeq" id="WP_377404536.1">
    <property type="nucleotide sequence ID" value="NZ_JBHTFQ010000006.1"/>
</dbReference>
<accession>A0ABW2UPA0</accession>
<protein>
    <submittedName>
        <fullName evidence="8">Sodium/solute symporter</fullName>
    </submittedName>
</protein>
<feature type="transmembrane region" description="Helical" evidence="7">
    <location>
        <begin position="231"/>
        <end position="250"/>
    </location>
</feature>
<dbReference type="Proteomes" id="UP001596516">
    <property type="component" value="Unassembled WGS sequence"/>
</dbReference>
<sequence length="526" mass="57873">MPDFEVTTLDLVIVGVYIVAILALGFYVGRQQKESGSYFLGGRGAVWPLIGLSLMSANLSGTSYVGLAGSGYDDGIAVWNYEWIATVVLVFFAVFILPFYLRSKVDTMPEFLEKRYNRKTRYVFSGFSVVTAIFIDSAGALFAGGLTLQLLFPDYSLWFLIVVIAVLAGTYVIFGGLKAVMITDTAQAVLLLLVGTTIFVMLFLEMGSWEAVRNAAPEGGFTLFKPADDDFLPAPGILTGVLWLGVYYWIANHVVVQKVLAAKDTNHGRWGVLLAGALQLPFLFILIMPGLMGREFFPDLENPDHIWPALVFDFLPVGIRGLALAALIAALMSTLDSVLNGAASMVINDFVKTRGKKMDEARMLWLSRAAVGVLMVIAALWAPMIGNFGNIVEYFQSFLAHLTMPVVVIFLGGLFWRGGTGRAAFWTLLVGVPVGILAFMAGQVLELFTLQFLYAAGLMLVFSTVLYVAVSLRSDTGDTDLDELTWSRRFWTEESEELREVPAWQNYRYIGLVLLVITAVMVFLFA</sequence>
<feature type="transmembrane region" description="Helical" evidence="7">
    <location>
        <begin position="394"/>
        <end position="416"/>
    </location>
</feature>
<dbReference type="InterPro" id="IPR038377">
    <property type="entry name" value="Na/Glc_symporter_sf"/>
</dbReference>
<comment type="subcellular location">
    <subcellularLocation>
        <location evidence="1">Membrane</location>
        <topology evidence="1">Multi-pass membrane protein</topology>
    </subcellularLocation>
</comment>
<feature type="transmembrane region" description="Helical" evidence="7">
    <location>
        <begin position="423"/>
        <end position="445"/>
    </location>
</feature>
<evidence type="ECO:0000256" key="1">
    <source>
        <dbReference type="ARBA" id="ARBA00004141"/>
    </source>
</evidence>
<feature type="transmembrane region" description="Helical" evidence="7">
    <location>
        <begin position="507"/>
        <end position="525"/>
    </location>
</feature>
<feature type="transmembrane region" description="Helical" evidence="7">
    <location>
        <begin position="6"/>
        <end position="28"/>
    </location>
</feature>
<dbReference type="InterPro" id="IPR001734">
    <property type="entry name" value="Na/solute_symporter"/>
</dbReference>
<keyword evidence="5 7" id="KW-0472">Membrane</keyword>
<feature type="transmembrane region" description="Helical" evidence="7">
    <location>
        <begin position="40"/>
        <end position="61"/>
    </location>
</feature>
<feature type="transmembrane region" description="Helical" evidence="7">
    <location>
        <begin position="81"/>
        <end position="101"/>
    </location>
</feature>
<feature type="transmembrane region" description="Helical" evidence="7">
    <location>
        <begin position="270"/>
        <end position="292"/>
    </location>
</feature>
<feature type="transmembrane region" description="Helical" evidence="7">
    <location>
        <begin position="186"/>
        <end position="204"/>
    </location>
</feature>
<evidence type="ECO:0000256" key="7">
    <source>
        <dbReference type="SAM" id="Phobius"/>
    </source>
</evidence>
<feature type="transmembrane region" description="Helical" evidence="7">
    <location>
        <begin position="451"/>
        <end position="470"/>
    </location>
</feature>
<dbReference type="PANTHER" id="PTHR11819:SF195">
    <property type="entry name" value="SODIUM_GLUCOSE COTRANSPORTER 4"/>
    <property type="match status" value="1"/>
</dbReference>
<feature type="transmembrane region" description="Helical" evidence="7">
    <location>
        <begin position="122"/>
        <end position="143"/>
    </location>
</feature>
<dbReference type="EMBL" id="JBHTFQ010000006">
    <property type="protein sequence ID" value="MFC7705150.1"/>
    <property type="molecule type" value="Genomic_DNA"/>
</dbReference>
<dbReference type="PROSITE" id="PS50283">
    <property type="entry name" value="NA_SOLUT_SYMP_3"/>
    <property type="match status" value="1"/>
</dbReference>
<organism evidence="8 9">
    <name type="scientific">Plastorhodobacter daqingensis</name>
    <dbReference type="NCBI Taxonomy" id="1387281"/>
    <lineage>
        <taxon>Bacteria</taxon>
        <taxon>Pseudomonadati</taxon>
        <taxon>Pseudomonadota</taxon>
        <taxon>Alphaproteobacteria</taxon>
        <taxon>Rhodobacterales</taxon>
        <taxon>Paracoccaceae</taxon>
        <taxon>Plastorhodobacter</taxon>
    </lineage>
</organism>
<evidence type="ECO:0000256" key="6">
    <source>
        <dbReference type="RuleBase" id="RU362091"/>
    </source>
</evidence>
<gene>
    <name evidence="8" type="ORF">ACFQXB_13175</name>
</gene>
<evidence type="ECO:0000313" key="8">
    <source>
        <dbReference type="EMBL" id="MFC7705150.1"/>
    </source>
</evidence>
<dbReference type="PANTHER" id="PTHR11819">
    <property type="entry name" value="SOLUTE CARRIER FAMILY 5"/>
    <property type="match status" value="1"/>
</dbReference>
<evidence type="ECO:0000256" key="4">
    <source>
        <dbReference type="ARBA" id="ARBA00022989"/>
    </source>
</evidence>
<comment type="caution">
    <text evidence="8">The sequence shown here is derived from an EMBL/GenBank/DDBJ whole genome shotgun (WGS) entry which is preliminary data.</text>
</comment>
<feature type="transmembrane region" description="Helical" evidence="7">
    <location>
        <begin position="155"/>
        <end position="174"/>
    </location>
</feature>
<proteinExistence type="inferred from homology"/>
<dbReference type="Pfam" id="PF00474">
    <property type="entry name" value="SSF"/>
    <property type="match status" value="1"/>
</dbReference>
<dbReference type="Gene3D" id="1.20.1730.10">
    <property type="entry name" value="Sodium/glucose cotransporter"/>
    <property type="match status" value="1"/>
</dbReference>
<reference evidence="9" key="1">
    <citation type="journal article" date="2019" name="Int. J. Syst. Evol. Microbiol.">
        <title>The Global Catalogue of Microorganisms (GCM) 10K type strain sequencing project: providing services to taxonomists for standard genome sequencing and annotation.</title>
        <authorList>
            <consortium name="The Broad Institute Genomics Platform"/>
            <consortium name="The Broad Institute Genome Sequencing Center for Infectious Disease"/>
            <person name="Wu L."/>
            <person name="Ma J."/>
        </authorList>
    </citation>
    <scope>NUCLEOTIDE SEQUENCE [LARGE SCALE GENOMIC DNA]</scope>
    <source>
        <strain evidence="9">CGMCC 1.12750</strain>
    </source>
</reference>
<name>A0ABW2UPA0_9RHOB</name>
<evidence type="ECO:0000256" key="5">
    <source>
        <dbReference type="ARBA" id="ARBA00023136"/>
    </source>
</evidence>
<feature type="transmembrane region" description="Helical" evidence="7">
    <location>
        <begin position="363"/>
        <end position="382"/>
    </location>
</feature>
<keyword evidence="9" id="KW-1185">Reference proteome</keyword>
<feature type="transmembrane region" description="Helical" evidence="7">
    <location>
        <begin position="317"/>
        <end position="342"/>
    </location>
</feature>
<keyword evidence="3 7" id="KW-0812">Transmembrane</keyword>